<evidence type="ECO:0000256" key="1">
    <source>
        <dbReference type="SAM" id="MobiDB-lite"/>
    </source>
</evidence>
<gene>
    <name evidence="2" type="ORF">FRX31_030301</name>
</gene>
<organism evidence="2 3">
    <name type="scientific">Thalictrum thalictroides</name>
    <name type="common">Rue-anemone</name>
    <name type="synonym">Anemone thalictroides</name>
    <dbReference type="NCBI Taxonomy" id="46969"/>
    <lineage>
        <taxon>Eukaryota</taxon>
        <taxon>Viridiplantae</taxon>
        <taxon>Streptophyta</taxon>
        <taxon>Embryophyta</taxon>
        <taxon>Tracheophyta</taxon>
        <taxon>Spermatophyta</taxon>
        <taxon>Magnoliopsida</taxon>
        <taxon>Ranunculales</taxon>
        <taxon>Ranunculaceae</taxon>
        <taxon>Thalictroideae</taxon>
        <taxon>Thalictrum</taxon>
    </lineage>
</organism>
<dbReference type="AlphaFoldDB" id="A0A7J6V6R8"/>
<evidence type="ECO:0000313" key="2">
    <source>
        <dbReference type="EMBL" id="KAF5180112.1"/>
    </source>
</evidence>
<accession>A0A7J6V6R8</accession>
<protein>
    <submittedName>
        <fullName evidence="2">Uncharacterized protein</fullName>
    </submittedName>
</protein>
<comment type="caution">
    <text evidence="2">The sequence shown here is derived from an EMBL/GenBank/DDBJ whole genome shotgun (WGS) entry which is preliminary data.</text>
</comment>
<feature type="non-terminal residue" evidence="2">
    <location>
        <position position="63"/>
    </location>
</feature>
<proteinExistence type="predicted"/>
<feature type="non-terminal residue" evidence="2">
    <location>
        <position position="1"/>
    </location>
</feature>
<feature type="compositionally biased region" description="Polar residues" evidence="1">
    <location>
        <begin position="1"/>
        <end position="20"/>
    </location>
</feature>
<reference evidence="2 3" key="1">
    <citation type="submission" date="2020-06" db="EMBL/GenBank/DDBJ databases">
        <title>Transcriptomic and genomic resources for Thalictrum thalictroides and T. hernandezii: Facilitating candidate gene discovery in an emerging model plant lineage.</title>
        <authorList>
            <person name="Arias T."/>
            <person name="Riano-Pachon D.M."/>
            <person name="Di Stilio V.S."/>
        </authorList>
    </citation>
    <scope>NUCLEOTIDE SEQUENCE [LARGE SCALE GENOMIC DNA]</scope>
    <source>
        <strain evidence="3">cv. WT478/WT964</strain>
        <tissue evidence="2">Leaves</tissue>
    </source>
</reference>
<keyword evidence="3" id="KW-1185">Reference proteome</keyword>
<name>A0A7J6V6R8_THATH</name>
<dbReference type="EMBL" id="JABWDY010037826">
    <property type="protein sequence ID" value="KAF5180112.1"/>
    <property type="molecule type" value="Genomic_DNA"/>
</dbReference>
<evidence type="ECO:0000313" key="3">
    <source>
        <dbReference type="Proteomes" id="UP000554482"/>
    </source>
</evidence>
<feature type="compositionally biased region" description="Acidic residues" evidence="1">
    <location>
        <begin position="53"/>
        <end position="63"/>
    </location>
</feature>
<feature type="region of interest" description="Disordered" evidence="1">
    <location>
        <begin position="1"/>
        <end position="63"/>
    </location>
</feature>
<sequence>RNSITVCIMSESATDSQNFSGRDDMYEDSDVSMSSENNVDKSVDISGVRDDVNNEDEVDSSLH</sequence>
<feature type="compositionally biased region" description="Basic and acidic residues" evidence="1">
    <location>
        <begin position="38"/>
        <end position="52"/>
    </location>
</feature>
<dbReference type="Proteomes" id="UP000554482">
    <property type="component" value="Unassembled WGS sequence"/>
</dbReference>